<dbReference type="EMBL" id="WWBZ02000082">
    <property type="protein sequence ID" value="KAF4300962.1"/>
    <property type="molecule type" value="Genomic_DNA"/>
</dbReference>
<name>A0A8H4IGX6_9PEZI</name>
<sequence>MFVILHRGLPLRSALSHLPTLQVDYRLKAEKDFPTRQRGLGSDGIVPSLNMVTKDDEIKNQLVSSVPKLPAMCFVFPNSKLEKVGKIACTNVAPAPILLRA</sequence>
<reference evidence="1" key="1">
    <citation type="submission" date="2020-04" db="EMBL/GenBank/DDBJ databases">
        <title>Genome Assembly and Annotation of Botryosphaeria dothidea sdau 11-99, a Latent Pathogen of Apple Fruit Ring Rot in China.</title>
        <authorList>
            <person name="Yu C."/>
            <person name="Diao Y."/>
            <person name="Lu Q."/>
            <person name="Zhao J."/>
            <person name="Cui S."/>
            <person name="Peng C."/>
            <person name="He B."/>
            <person name="Liu H."/>
        </authorList>
    </citation>
    <scope>NUCLEOTIDE SEQUENCE [LARGE SCALE GENOMIC DNA]</scope>
    <source>
        <strain evidence="1">Sdau11-99</strain>
    </source>
</reference>
<dbReference type="Proteomes" id="UP000572817">
    <property type="component" value="Unassembled WGS sequence"/>
</dbReference>
<evidence type="ECO:0000313" key="1">
    <source>
        <dbReference type="EMBL" id="KAF4300962.1"/>
    </source>
</evidence>
<gene>
    <name evidence="1" type="ORF">GTA08_BOTSDO10937</name>
</gene>
<dbReference type="AlphaFoldDB" id="A0A8H4IGX6"/>
<evidence type="ECO:0000313" key="2">
    <source>
        <dbReference type="Proteomes" id="UP000572817"/>
    </source>
</evidence>
<proteinExistence type="predicted"/>
<accession>A0A8H4IGX6</accession>
<protein>
    <submittedName>
        <fullName evidence="1">Uncharacterized protein</fullName>
    </submittedName>
</protein>
<organism evidence="1 2">
    <name type="scientific">Botryosphaeria dothidea</name>
    <dbReference type="NCBI Taxonomy" id="55169"/>
    <lineage>
        <taxon>Eukaryota</taxon>
        <taxon>Fungi</taxon>
        <taxon>Dikarya</taxon>
        <taxon>Ascomycota</taxon>
        <taxon>Pezizomycotina</taxon>
        <taxon>Dothideomycetes</taxon>
        <taxon>Dothideomycetes incertae sedis</taxon>
        <taxon>Botryosphaeriales</taxon>
        <taxon>Botryosphaeriaceae</taxon>
        <taxon>Botryosphaeria</taxon>
    </lineage>
</organism>
<comment type="caution">
    <text evidence="1">The sequence shown here is derived from an EMBL/GenBank/DDBJ whole genome shotgun (WGS) entry which is preliminary data.</text>
</comment>
<keyword evidence="2" id="KW-1185">Reference proteome</keyword>